<gene>
    <name evidence="2" type="ORF">QIT00_35575</name>
</gene>
<name>A0ABT6TA91_9ACTN</name>
<keyword evidence="3" id="KW-1185">Reference proteome</keyword>
<evidence type="ECO:0000313" key="2">
    <source>
        <dbReference type="EMBL" id="MDI3423807.1"/>
    </source>
</evidence>
<keyword evidence="1" id="KW-0812">Transmembrane</keyword>
<accession>A0ABT6TA91</accession>
<organism evidence="2 3">
    <name type="scientific">Streptomyces luteolus</name>
    <dbReference type="NCBI Taxonomy" id="3043615"/>
    <lineage>
        <taxon>Bacteria</taxon>
        <taxon>Bacillati</taxon>
        <taxon>Actinomycetota</taxon>
        <taxon>Actinomycetes</taxon>
        <taxon>Kitasatosporales</taxon>
        <taxon>Streptomycetaceae</taxon>
        <taxon>Streptomyces</taxon>
    </lineage>
</organism>
<reference evidence="2 3" key="1">
    <citation type="submission" date="2023-05" db="EMBL/GenBank/DDBJ databases">
        <title>Draft genome sequence of Streptomyces sp. B-S-A12 isolated from a cave soil in Thailand.</title>
        <authorList>
            <person name="Chamroensaksri N."/>
            <person name="Muangham S."/>
        </authorList>
    </citation>
    <scope>NUCLEOTIDE SEQUENCE [LARGE SCALE GENOMIC DNA]</scope>
    <source>
        <strain evidence="2 3">B-S-A12</strain>
    </source>
</reference>
<dbReference type="Proteomes" id="UP001237105">
    <property type="component" value="Unassembled WGS sequence"/>
</dbReference>
<feature type="transmembrane region" description="Helical" evidence="1">
    <location>
        <begin position="20"/>
        <end position="38"/>
    </location>
</feature>
<comment type="caution">
    <text evidence="2">The sequence shown here is derived from an EMBL/GenBank/DDBJ whole genome shotgun (WGS) entry which is preliminary data.</text>
</comment>
<proteinExistence type="predicted"/>
<feature type="transmembrane region" description="Helical" evidence="1">
    <location>
        <begin position="100"/>
        <end position="121"/>
    </location>
</feature>
<keyword evidence="1" id="KW-1133">Transmembrane helix</keyword>
<protein>
    <recommendedName>
        <fullName evidence="4">Histidine kinase</fullName>
    </recommendedName>
</protein>
<dbReference type="RefSeq" id="WP_282539638.1">
    <property type="nucleotide sequence ID" value="NZ_JASCIS010000063.1"/>
</dbReference>
<evidence type="ECO:0000256" key="1">
    <source>
        <dbReference type="SAM" id="Phobius"/>
    </source>
</evidence>
<evidence type="ECO:0008006" key="4">
    <source>
        <dbReference type="Google" id="ProtNLM"/>
    </source>
</evidence>
<dbReference type="EMBL" id="JASCIS010000063">
    <property type="protein sequence ID" value="MDI3423807.1"/>
    <property type="molecule type" value="Genomic_DNA"/>
</dbReference>
<keyword evidence="1" id="KW-0472">Membrane</keyword>
<sequence length="202" mass="21375">MWYAQNSGRRVRQLLGDTAVLLWTAAWAAAAMIAYRLAQHVARPVTTPSAHGRGSGSGLGRFGRSAADMPLVGERLDAALRGVAGAGDRFDGGQAVAQGLAAGGAVLVFLVPVGLVLVLWLPRRLRWIRQAAAAYELAASEDGRELLALRALMRPLDEVSRTAKTLEDATPGSLAEGWREGDPETLDALADAELVRLGLRTA</sequence>
<evidence type="ECO:0000313" key="3">
    <source>
        <dbReference type="Proteomes" id="UP001237105"/>
    </source>
</evidence>